<dbReference type="AlphaFoldDB" id="A0A0D1DCL1"/>
<organism evidence="3 4">
    <name type="scientific">Jannaschia aquimarina</name>
    <dbReference type="NCBI Taxonomy" id="935700"/>
    <lineage>
        <taxon>Bacteria</taxon>
        <taxon>Pseudomonadati</taxon>
        <taxon>Pseudomonadota</taxon>
        <taxon>Alphaproteobacteria</taxon>
        <taxon>Rhodobacterales</taxon>
        <taxon>Roseobacteraceae</taxon>
        <taxon>Jannaschia</taxon>
    </lineage>
</organism>
<proteinExistence type="predicted"/>
<evidence type="ECO:0000313" key="3">
    <source>
        <dbReference type="EMBL" id="KIT17718.1"/>
    </source>
</evidence>
<reference evidence="3 4" key="1">
    <citation type="submission" date="2015-02" db="EMBL/GenBank/DDBJ databases">
        <title>Genome Sequence of Jannaschia aquimarina DSM28248, a member of the Roseobacter clade.</title>
        <authorList>
            <person name="Voget S."/>
            <person name="Daniel R."/>
        </authorList>
    </citation>
    <scope>NUCLEOTIDE SEQUENCE [LARGE SCALE GENOMIC DNA]</scope>
    <source>
        <strain evidence="3 4">GSW-M26</strain>
    </source>
</reference>
<feature type="signal peptide" evidence="2">
    <location>
        <begin position="1"/>
        <end position="22"/>
    </location>
</feature>
<gene>
    <name evidence="3" type="ORF">jaqu_06090</name>
</gene>
<comment type="caution">
    <text evidence="3">The sequence shown here is derived from an EMBL/GenBank/DDBJ whole genome shotgun (WGS) entry which is preliminary data.</text>
</comment>
<dbReference type="EMBL" id="JYFE01000016">
    <property type="protein sequence ID" value="KIT17718.1"/>
    <property type="molecule type" value="Genomic_DNA"/>
</dbReference>
<sequence>MAFRIAPVLLAALLAVPITATASEPPADETPVLLTTTKSDRGL</sequence>
<feature type="chain" id="PRO_5002244726" evidence="2">
    <location>
        <begin position="23"/>
        <end position="43"/>
    </location>
</feature>
<protein>
    <submittedName>
        <fullName evidence="3">Uncharacterized protein</fullName>
    </submittedName>
</protein>
<dbReference type="Proteomes" id="UP000032232">
    <property type="component" value="Unassembled WGS sequence"/>
</dbReference>
<keyword evidence="4" id="KW-1185">Reference proteome</keyword>
<feature type="region of interest" description="Disordered" evidence="1">
    <location>
        <begin position="23"/>
        <end position="43"/>
    </location>
</feature>
<evidence type="ECO:0000256" key="1">
    <source>
        <dbReference type="SAM" id="MobiDB-lite"/>
    </source>
</evidence>
<accession>A0A0D1DCL1</accession>
<dbReference type="STRING" id="935700.jaqu_06090"/>
<keyword evidence="2" id="KW-0732">Signal</keyword>
<dbReference type="PATRIC" id="fig|935700.4.peg.644"/>
<name>A0A0D1DCL1_9RHOB</name>
<evidence type="ECO:0000313" key="4">
    <source>
        <dbReference type="Proteomes" id="UP000032232"/>
    </source>
</evidence>
<evidence type="ECO:0000256" key="2">
    <source>
        <dbReference type="SAM" id="SignalP"/>
    </source>
</evidence>
<dbReference type="RefSeq" id="WP_269078976.1">
    <property type="nucleotide sequence ID" value="NZ_FZPF01000002.1"/>
</dbReference>